<proteinExistence type="predicted"/>
<evidence type="ECO:0000313" key="1">
    <source>
        <dbReference type="EMBL" id="OGM76901.1"/>
    </source>
</evidence>
<name>A0A1F8CKX6_9BACT</name>
<comment type="caution">
    <text evidence="1">The sequence shown here is derived from an EMBL/GenBank/DDBJ whole genome shotgun (WGS) entry which is preliminary data.</text>
</comment>
<dbReference type="STRING" id="1802532.A2210_00020"/>
<evidence type="ECO:0000313" key="2">
    <source>
        <dbReference type="Proteomes" id="UP000177855"/>
    </source>
</evidence>
<protein>
    <recommendedName>
        <fullName evidence="3">DUF4177 domain-containing protein</fullName>
    </recommendedName>
</protein>
<evidence type="ECO:0008006" key="3">
    <source>
        <dbReference type="Google" id="ProtNLM"/>
    </source>
</evidence>
<organism evidence="1 2">
    <name type="scientific">Candidatus Woesebacteria bacterium RIFOXYA1_FULL_40_18</name>
    <dbReference type="NCBI Taxonomy" id="1802532"/>
    <lineage>
        <taxon>Bacteria</taxon>
        <taxon>Candidatus Woeseibacteriota</taxon>
    </lineage>
</organism>
<accession>A0A1F8CKX6</accession>
<sequence length="122" mass="14189">MDEKFAFDTQAFYNLSQMSAESSSEFGKIERQKWEYWTGFIGANAEGAEIKKYLKEQWPNWNPSKYSPESMIPGLNKFGEEGWELVHMQPIAGVGKNMDVFFQTDIGSFSAWYFCVFKRPKL</sequence>
<gene>
    <name evidence="1" type="ORF">A2210_00020</name>
</gene>
<dbReference type="AlphaFoldDB" id="A0A1F8CKX6"/>
<dbReference type="Proteomes" id="UP000177855">
    <property type="component" value="Unassembled WGS sequence"/>
</dbReference>
<reference evidence="1 2" key="1">
    <citation type="journal article" date="2016" name="Nat. Commun.">
        <title>Thousands of microbial genomes shed light on interconnected biogeochemical processes in an aquifer system.</title>
        <authorList>
            <person name="Anantharaman K."/>
            <person name="Brown C.T."/>
            <person name="Hug L.A."/>
            <person name="Sharon I."/>
            <person name="Castelle C.J."/>
            <person name="Probst A.J."/>
            <person name="Thomas B.C."/>
            <person name="Singh A."/>
            <person name="Wilkins M.J."/>
            <person name="Karaoz U."/>
            <person name="Brodie E.L."/>
            <person name="Williams K.H."/>
            <person name="Hubbard S.S."/>
            <person name="Banfield J.F."/>
        </authorList>
    </citation>
    <scope>NUCLEOTIDE SEQUENCE [LARGE SCALE GENOMIC DNA]</scope>
</reference>
<dbReference type="EMBL" id="MGHS01000015">
    <property type="protein sequence ID" value="OGM76901.1"/>
    <property type="molecule type" value="Genomic_DNA"/>
</dbReference>